<dbReference type="EMBL" id="RXPE01000003">
    <property type="protein sequence ID" value="RTR29827.1"/>
    <property type="molecule type" value="Genomic_DNA"/>
</dbReference>
<evidence type="ECO:0000259" key="2">
    <source>
        <dbReference type="PROSITE" id="PS51202"/>
    </source>
</evidence>
<dbReference type="InterPro" id="IPR036291">
    <property type="entry name" value="NAD(P)-bd_dom_sf"/>
</dbReference>
<sequence>MKAKQCLVVGLGRFGNAVATTLYEMGHEVVAVDYVEENVERIMNRVTHAAIVDATDERGMRAIGVGDFDVVVIAIGTDVQANILATMNAKSLGAPYVVSKAVDEMARRVLERIGADLVVRPEHDMGVRLARQIANPNVVDALDLGSDHAIVELEANERLRGTLMELNMTGRFGVQVIAIGRRGQLEVSPRADSTIESHDKLVVIGSGHSIDELRRYLDK</sequence>
<dbReference type="SUPFAM" id="SSF51735">
    <property type="entry name" value="NAD(P)-binding Rossmann-fold domains"/>
    <property type="match status" value="1"/>
</dbReference>
<dbReference type="InterPro" id="IPR003148">
    <property type="entry name" value="RCK_N"/>
</dbReference>
<organism evidence="3 4">
    <name type="scientific">Deinococcus radiophilus</name>
    <dbReference type="NCBI Taxonomy" id="32062"/>
    <lineage>
        <taxon>Bacteria</taxon>
        <taxon>Thermotogati</taxon>
        <taxon>Deinococcota</taxon>
        <taxon>Deinococci</taxon>
        <taxon>Deinococcales</taxon>
        <taxon>Deinococcaceae</taxon>
        <taxon>Deinococcus</taxon>
    </lineage>
</organism>
<dbReference type="PROSITE" id="PS51202">
    <property type="entry name" value="RCK_C"/>
    <property type="match status" value="1"/>
</dbReference>
<feature type="domain" description="RCK C-terminal" evidence="2">
    <location>
        <begin position="136"/>
        <end position="219"/>
    </location>
</feature>
<dbReference type="Proteomes" id="UP000277766">
    <property type="component" value="Unassembled WGS sequence"/>
</dbReference>
<comment type="caution">
    <text evidence="3">The sequence shown here is derived from an EMBL/GenBank/DDBJ whole genome shotgun (WGS) entry which is preliminary data.</text>
</comment>
<proteinExistence type="predicted"/>
<gene>
    <name evidence="3" type="ORF">EJ104_02455</name>
</gene>
<dbReference type="Gene3D" id="3.40.50.720">
    <property type="entry name" value="NAD(P)-binding Rossmann-like Domain"/>
    <property type="match status" value="1"/>
</dbReference>
<dbReference type="PANTHER" id="PTHR43833">
    <property type="entry name" value="POTASSIUM CHANNEL PROTEIN 2-RELATED-RELATED"/>
    <property type="match status" value="1"/>
</dbReference>
<dbReference type="Pfam" id="PF02080">
    <property type="entry name" value="TrkA_C"/>
    <property type="match status" value="1"/>
</dbReference>
<dbReference type="SUPFAM" id="SSF116726">
    <property type="entry name" value="TrkA C-terminal domain-like"/>
    <property type="match status" value="1"/>
</dbReference>
<accession>A0A3S0RJD9</accession>
<dbReference type="PANTHER" id="PTHR43833:SF7">
    <property type="entry name" value="KTR SYSTEM POTASSIUM UPTAKE PROTEIN C"/>
    <property type="match status" value="1"/>
</dbReference>
<evidence type="ECO:0000313" key="4">
    <source>
        <dbReference type="Proteomes" id="UP000277766"/>
    </source>
</evidence>
<dbReference type="InterPro" id="IPR050721">
    <property type="entry name" value="Trk_Ktr_HKT_K-transport"/>
</dbReference>
<evidence type="ECO:0000259" key="1">
    <source>
        <dbReference type="PROSITE" id="PS51201"/>
    </source>
</evidence>
<dbReference type="PROSITE" id="PS51201">
    <property type="entry name" value="RCK_N"/>
    <property type="match status" value="1"/>
</dbReference>
<evidence type="ECO:0000313" key="3">
    <source>
        <dbReference type="EMBL" id="RTR29827.1"/>
    </source>
</evidence>
<feature type="domain" description="RCK N-terminal" evidence="1">
    <location>
        <begin position="3"/>
        <end position="119"/>
    </location>
</feature>
<dbReference type="OrthoDB" id="9776294at2"/>
<dbReference type="Pfam" id="PF02254">
    <property type="entry name" value="TrkA_N"/>
    <property type="match status" value="1"/>
</dbReference>
<dbReference type="Gene3D" id="3.30.70.1450">
    <property type="entry name" value="Regulator of K+ conductance, C-terminal domain"/>
    <property type="match status" value="1"/>
</dbReference>
<dbReference type="AlphaFoldDB" id="A0A3S0RJD9"/>
<reference evidence="3 4" key="1">
    <citation type="submission" date="2018-12" db="EMBL/GenBank/DDBJ databases">
        <title>Deinococcus radiophilus ATCC 27603 genome sequencing and assembly.</title>
        <authorList>
            <person name="Maclea K.S."/>
            <person name="Maynard C.R."/>
        </authorList>
    </citation>
    <scope>NUCLEOTIDE SEQUENCE [LARGE SCALE GENOMIC DNA]</scope>
    <source>
        <strain evidence="3 4">ATCC 27603</strain>
    </source>
</reference>
<dbReference type="InterPro" id="IPR006037">
    <property type="entry name" value="RCK_C"/>
</dbReference>
<keyword evidence="4" id="KW-1185">Reference proteome</keyword>
<protein>
    <submittedName>
        <fullName evidence="3">TrkA family potassium uptake protein</fullName>
    </submittedName>
</protein>
<dbReference type="GO" id="GO:0008324">
    <property type="term" value="F:monoatomic cation transmembrane transporter activity"/>
    <property type="evidence" value="ECO:0007669"/>
    <property type="project" value="InterPro"/>
</dbReference>
<dbReference type="GO" id="GO:0006813">
    <property type="term" value="P:potassium ion transport"/>
    <property type="evidence" value="ECO:0007669"/>
    <property type="project" value="InterPro"/>
</dbReference>
<dbReference type="RefSeq" id="WP_126351172.1">
    <property type="nucleotide sequence ID" value="NZ_CP086380.1"/>
</dbReference>
<name>A0A3S0RJD9_9DEIO</name>
<dbReference type="InterPro" id="IPR036721">
    <property type="entry name" value="RCK_C_sf"/>
</dbReference>